<evidence type="ECO:0000313" key="4">
    <source>
        <dbReference type="EMBL" id="MBB6578569.1"/>
    </source>
</evidence>
<dbReference type="EMBL" id="JACHKZ010000016">
    <property type="protein sequence ID" value="MBB6578569.1"/>
    <property type="molecule type" value="Genomic_DNA"/>
</dbReference>
<reference evidence="4 5" key="1">
    <citation type="submission" date="2020-08" db="EMBL/GenBank/DDBJ databases">
        <title>Functional genomics of gut bacteria from endangered species of beetles.</title>
        <authorList>
            <person name="Carlos-Shanley C."/>
        </authorList>
    </citation>
    <scope>NUCLEOTIDE SEQUENCE [LARGE SCALE GENOMIC DNA]</scope>
    <source>
        <strain evidence="4 5">S00124</strain>
    </source>
</reference>
<dbReference type="InterPro" id="IPR029787">
    <property type="entry name" value="Nucleotide_cyclase"/>
</dbReference>
<organism evidence="4 5">
    <name type="scientific">Comamonas odontotermitis</name>
    <dbReference type="NCBI Taxonomy" id="379895"/>
    <lineage>
        <taxon>Bacteria</taxon>
        <taxon>Pseudomonadati</taxon>
        <taxon>Pseudomonadota</taxon>
        <taxon>Betaproteobacteria</taxon>
        <taxon>Burkholderiales</taxon>
        <taxon>Comamonadaceae</taxon>
        <taxon>Comamonas</taxon>
    </lineage>
</organism>
<dbReference type="RefSeq" id="WP_184709221.1">
    <property type="nucleotide sequence ID" value="NZ_JACHKZ010000016.1"/>
</dbReference>
<keyword evidence="2" id="KW-0812">Transmembrane</keyword>
<sequence length="684" mass="74732">MRRLFDSQHLLTSLHAPQSGSAVPGRWALQLMVVVPLMLLLAMALAGWLVLRSNQEGTMRQMVAQQADETELLAKLIGSKLEQSQKVLAAVAEAAAPWALDSRPTLEWLLDQGLPATRYFDSMVFARGAQVFRLDFRSGDGDRAEVEPAERDLLRRVIVDGKPQVSDPVKSTLGGPSIALGIPLRAKDGSVQGAIAGVLRLQSQSLLPVSLAVPARENAQLVVMSTSGVVISHPDPSRILGMAVDEPALAQALRLWSERERNGASTTAQAWWRAPQLISVAEIPAARWLVVRVVQHETSSPLVGPMLDTWSGLTVQALALVMVVLSLAWLWWHTRKLRVMVAEVPPPMPGEVLVAGDELDQIGRQLRSLQQQQSLLERRLQQKSQLADTVLESARFSMLLLKDERMVQVSQALSHLLGYDRGDLEGQGVQLLAMDQADLDALWSQVQPQLLRDGSAEATVSLRHQSGAPVIATVQLVRVPGVTAGYLWCFVRAGQARVASRSATQQDKLTELPSYDALFSHLTAMLQAQREGLDGSSPSAPVLFYVNVDNMSSINALAGHAQGDLVLQQVARQLQMLQPFQGFAARVAGDKFALVLRQCSREKADALARQLCEALQNWQPELRGKHFLVTVSIGLLHMDAGFADAHQVIRAADMTCYEAKRHGGNSVHWRADRAEADGTSLRHG</sequence>
<dbReference type="Proteomes" id="UP000562492">
    <property type="component" value="Unassembled WGS sequence"/>
</dbReference>
<feature type="coiled-coil region" evidence="1">
    <location>
        <begin position="359"/>
        <end position="386"/>
    </location>
</feature>
<evidence type="ECO:0000256" key="1">
    <source>
        <dbReference type="SAM" id="Coils"/>
    </source>
</evidence>
<accession>A0ABR6RHF2</accession>
<dbReference type="NCBIfam" id="TIGR00254">
    <property type="entry name" value="GGDEF"/>
    <property type="match status" value="1"/>
</dbReference>
<protein>
    <submittedName>
        <fullName evidence="4">Diguanylate cyclase (GGDEF)-like protein</fullName>
    </submittedName>
</protein>
<proteinExistence type="predicted"/>
<dbReference type="CDD" id="cd01949">
    <property type="entry name" value="GGDEF"/>
    <property type="match status" value="1"/>
</dbReference>
<dbReference type="SUPFAM" id="SSF55073">
    <property type="entry name" value="Nucleotide cyclase"/>
    <property type="match status" value="1"/>
</dbReference>
<keyword evidence="2" id="KW-1133">Transmembrane helix</keyword>
<dbReference type="PANTHER" id="PTHR44757:SF2">
    <property type="entry name" value="BIOFILM ARCHITECTURE MAINTENANCE PROTEIN MBAA"/>
    <property type="match status" value="1"/>
</dbReference>
<dbReference type="CDD" id="cd18773">
    <property type="entry name" value="PDC1_HK_sensor"/>
    <property type="match status" value="1"/>
</dbReference>
<evidence type="ECO:0000256" key="2">
    <source>
        <dbReference type="SAM" id="Phobius"/>
    </source>
</evidence>
<gene>
    <name evidence="4" type="ORF">HNP33_002653</name>
</gene>
<feature type="domain" description="GGDEF" evidence="3">
    <location>
        <begin position="539"/>
        <end position="672"/>
    </location>
</feature>
<dbReference type="InterPro" id="IPR000160">
    <property type="entry name" value="GGDEF_dom"/>
</dbReference>
<dbReference type="InterPro" id="IPR043128">
    <property type="entry name" value="Rev_trsase/Diguanyl_cyclase"/>
</dbReference>
<dbReference type="Gene3D" id="3.30.70.270">
    <property type="match status" value="1"/>
</dbReference>
<dbReference type="InterPro" id="IPR052155">
    <property type="entry name" value="Biofilm_reg_signaling"/>
</dbReference>
<evidence type="ECO:0000259" key="3">
    <source>
        <dbReference type="PROSITE" id="PS50887"/>
    </source>
</evidence>
<dbReference type="SMART" id="SM00267">
    <property type="entry name" value="GGDEF"/>
    <property type="match status" value="1"/>
</dbReference>
<feature type="transmembrane region" description="Helical" evidence="2">
    <location>
        <begin position="27"/>
        <end position="51"/>
    </location>
</feature>
<comment type="caution">
    <text evidence="4">The sequence shown here is derived from an EMBL/GenBank/DDBJ whole genome shotgun (WGS) entry which is preliminary data.</text>
</comment>
<evidence type="ECO:0000313" key="5">
    <source>
        <dbReference type="Proteomes" id="UP000562492"/>
    </source>
</evidence>
<name>A0ABR6RHF2_9BURK</name>
<keyword evidence="5" id="KW-1185">Reference proteome</keyword>
<keyword evidence="2" id="KW-0472">Membrane</keyword>
<dbReference type="PANTHER" id="PTHR44757">
    <property type="entry name" value="DIGUANYLATE CYCLASE DGCP"/>
    <property type="match status" value="1"/>
</dbReference>
<dbReference type="SUPFAM" id="SSF55785">
    <property type="entry name" value="PYP-like sensor domain (PAS domain)"/>
    <property type="match status" value="1"/>
</dbReference>
<feature type="transmembrane region" description="Helical" evidence="2">
    <location>
        <begin position="310"/>
        <end position="332"/>
    </location>
</feature>
<dbReference type="Pfam" id="PF00990">
    <property type="entry name" value="GGDEF"/>
    <property type="match status" value="1"/>
</dbReference>
<keyword evidence="1" id="KW-0175">Coiled coil</keyword>
<dbReference type="PROSITE" id="PS50887">
    <property type="entry name" value="GGDEF"/>
    <property type="match status" value="1"/>
</dbReference>
<dbReference type="InterPro" id="IPR035965">
    <property type="entry name" value="PAS-like_dom_sf"/>
</dbReference>
<dbReference type="Gene3D" id="3.30.450.20">
    <property type="entry name" value="PAS domain"/>
    <property type="match status" value="2"/>
</dbReference>